<sequence length="71" mass="8116">MNAPKYVTFEVLKVEDTRKTGSTVAVGRVLKGLLYESSNTVFFSDENGQDWTFYVGDTCKILDKKEQTRIF</sequence>
<comment type="caution">
    <text evidence="1">The sequence shown here is derived from an EMBL/GenBank/DDBJ whole genome shotgun (WGS) entry which is preliminary data.</text>
</comment>
<dbReference type="EMBL" id="JAJJML010000002">
    <property type="protein sequence ID" value="MCC9037014.1"/>
    <property type="molecule type" value="Genomic_DNA"/>
</dbReference>
<reference evidence="1" key="1">
    <citation type="submission" date="2021-11" db="EMBL/GenBank/DDBJ databases">
        <title>Description of novel Chryseobacterium species.</title>
        <authorList>
            <person name="Saticioglu I.B."/>
            <person name="Ay H."/>
            <person name="Altun S."/>
            <person name="Duman M."/>
        </authorList>
    </citation>
    <scope>NUCLEOTIDE SEQUENCE</scope>
    <source>
        <strain evidence="1">C-39</strain>
    </source>
</reference>
<gene>
    <name evidence="1" type="ORF">LNP80_22645</name>
</gene>
<evidence type="ECO:0000313" key="1">
    <source>
        <dbReference type="EMBL" id="MCC9037014.1"/>
    </source>
</evidence>
<organism evidence="1 2">
    <name type="scientific">Chryseobacterium muglaense</name>
    <dbReference type="NCBI Taxonomy" id="2893752"/>
    <lineage>
        <taxon>Bacteria</taxon>
        <taxon>Pseudomonadati</taxon>
        <taxon>Bacteroidota</taxon>
        <taxon>Flavobacteriia</taxon>
        <taxon>Flavobacteriales</taxon>
        <taxon>Weeksellaceae</taxon>
        <taxon>Chryseobacterium group</taxon>
        <taxon>Chryseobacterium</taxon>
    </lineage>
</organism>
<protein>
    <submittedName>
        <fullName evidence="1">Uncharacterized protein</fullName>
    </submittedName>
</protein>
<name>A0A9Q3YTN8_9FLAO</name>
<dbReference type="RefSeq" id="WP_229986508.1">
    <property type="nucleotide sequence ID" value="NZ_JAJJML010000002.1"/>
</dbReference>
<accession>A0A9Q3YTN8</accession>
<dbReference type="Proteomes" id="UP001107960">
    <property type="component" value="Unassembled WGS sequence"/>
</dbReference>
<dbReference type="AlphaFoldDB" id="A0A9Q3YTN8"/>
<evidence type="ECO:0000313" key="2">
    <source>
        <dbReference type="Proteomes" id="UP001107960"/>
    </source>
</evidence>
<proteinExistence type="predicted"/>